<feature type="chain" id="PRO_5045990052" description="Lysine-specific metallo-endopeptidase domain-containing protein" evidence="1">
    <location>
        <begin position="21"/>
        <end position="250"/>
    </location>
</feature>
<evidence type="ECO:0000256" key="1">
    <source>
        <dbReference type="SAM" id="SignalP"/>
    </source>
</evidence>
<dbReference type="InterPro" id="IPR029463">
    <property type="entry name" value="Lys_MEP"/>
</dbReference>
<reference evidence="4" key="1">
    <citation type="submission" date="2024-06" db="EMBL/GenBank/DDBJ databases">
        <title>Multi-omics analyses provide insights into the biosynthesis of the anticancer antibiotic pleurotin in Hohenbuehelia grisea.</title>
        <authorList>
            <person name="Weaver J.A."/>
            <person name="Alberti F."/>
        </authorList>
    </citation>
    <scope>NUCLEOTIDE SEQUENCE [LARGE SCALE GENOMIC DNA]</scope>
    <source>
        <strain evidence="4">T-177</strain>
    </source>
</reference>
<name>A0ABR3IS20_9AGAR</name>
<gene>
    <name evidence="3" type="ORF">HGRIS_012349</name>
</gene>
<organism evidence="3 4">
    <name type="scientific">Hohenbuehelia grisea</name>
    <dbReference type="NCBI Taxonomy" id="104357"/>
    <lineage>
        <taxon>Eukaryota</taxon>
        <taxon>Fungi</taxon>
        <taxon>Dikarya</taxon>
        <taxon>Basidiomycota</taxon>
        <taxon>Agaricomycotina</taxon>
        <taxon>Agaricomycetes</taxon>
        <taxon>Agaricomycetidae</taxon>
        <taxon>Agaricales</taxon>
        <taxon>Pleurotineae</taxon>
        <taxon>Pleurotaceae</taxon>
        <taxon>Hohenbuehelia</taxon>
    </lineage>
</organism>
<proteinExistence type="predicted"/>
<keyword evidence="4" id="KW-1185">Reference proteome</keyword>
<dbReference type="SUPFAM" id="SSF55486">
    <property type="entry name" value="Metalloproteases ('zincins'), catalytic domain"/>
    <property type="match status" value="1"/>
</dbReference>
<evidence type="ECO:0000313" key="4">
    <source>
        <dbReference type="Proteomes" id="UP001556367"/>
    </source>
</evidence>
<dbReference type="EMBL" id="JASNQZ010000015">
    <property type="protein sequence ID" value="KAL0946077.1"/>
    <property type="molecule type" value="Genomic_DNA"/>
</dbReference>
<comment type="caution">
    <text evidence="3">The sequence shown here is derived from an EMBL/GenBank/DDBJ whole genome shotgun (WGS) entry which is preliminary data.</text>
</comment>
<dbReference type="Pfam" id="PF14521">
    <property type="entry name" value="Aspzincin_M35"/>
    <property type="match status" value="1"/>
</dbReference>
<keyword evidence="1" id="KW-0732">Signal</keyword>
<dbReference type="Proteomes" id="UP001556367">
    <property type="component" value="Unassembled WGS sequence"/>
</dbReference>
<feature type="domain" description="Lysine-specific metallo-endopeptidase" evidence="2">
    <location>
        <begin position="66"/>
        <end position="219"/>
    </location>
</feature>
<accession>A0ABR3IS20</accession>
<sequence>MHILRAAVLLAVIPASIVLASPLRPTFINFPDESSKAKVKDVLPIARDIIQGAWCYLQFHGQDPNPSQLQSYTNIFGKYDKTDYKTVYNHFRAKATDFDVEGTNTKKNSLSYYALDEAEAKDVKTGKARTAFVHANQPGYLVNLGPKFMKKDLASRAHAIVHETMHFSYSVPGESTKRHGANGIPEHETEFYGKTAVKALARKDPHYAIDNADSLATFAVSVHGMRCSNASKQQSRITSEIISILKSLIP</sequence>
<evidence type="ECO:0000313" key="3">
    <source>
        <dbReference type="EMBL" id="KAL0946077.1"/>
    </source>
</evidence>
<dbReference type="Gene3D" id="3.40.390.10">
    <property type="entry name" value="Collagenase (Catalytic Domain)"/>
    <property type="match status" value="1"/>
</dbReference>
<feature type="signal peptide" evidence="1">
    <location>
        <begin position="1"/>
        <end position="20"/>
    </location>
</feature>
<dbReference type="InterPro" id="IPR024079">
    <property type="entry name" value="MetalloPept_cat_dom_sf"/>
</dbReference>
<evidence type="ECO:0000259" key="2">
    <source>
        <dbReference type="Pfam" id="PF14521"/>
    </source>
</evidence>
<protein>
    <recommendedName>
        <fullName evidence="2">Lysine-specific metallo-endopeptidase domain-containing protein</fullName>
    </recommendedName>
</protein>